<dbReference type="Pfam" id="PF00753">
    <property type="entry name" value="Lactamase_B"/>
    <property type="match status" value="1"/>
</dbReference>
<dbReference type="GO" id="GO:0016740">
    <property type="term" value="F:transferase activity"/>
    <property type="evidence" value="ECO:0007669"/>
    <property type="project" value="TreeGrafter"/>
</dbReference>
<reference evidence="2" key="1">
    <citation type="journal article" date="2020" name="mSystems">
        <title>Genome- and Community-Level Interaction Insights into Carbon Utilization and Element Cycling Functions of Hydrothermarchaeota in Hydrothermal Sediment.</title>
        <authorList>
            <person name="Zhou Z."/>
            <person name="Liu Y."/>
            <person name="Xu W."/>
            <person name="Pan J."/>
            <person name="Luo Z.H."/>
            <person name="Li M."/>
        </authorList>
    </citation>
    <scope>NUCLEOTIDE SEQUENCE [LARGE SCALE GENOMIC DNA]</scope>
    <source>
        <strain evidence="2">SpSt-1259</strain>
    </source>
</reference>
<dbReference type="SUPFAM" id="SSF56281">
    <property type="entry name" value="Metallo-hydrolase/oxidoreductase"/>
    <property type="match status" value="1"/>
</dbReference>
<sequence length="292" mass="31938">MIEGEVERVNIKVLADNVVGFRGRLLGQHGASYYVEVYSGGSTKRILVDSGWNGDALLFNMKALNLDPRSIDAIVITHGHWDHTGGLVKVLEGSAGKTIPIIMHPYAMKTAFISEPSLRPVGIVSFGDLGELKKLGGYPILSKDPVKIAPGVATTGEIERKNDFERVEENYIFVDEDGKLRHDDILDDIALVIKFKDGVGVITGCGHSGIVNILEKAISLSNSERVKFVLGGFHLSEASEERISRTIKSLSSLNIENIYAGHCTGMRAICEMRRAFGTKFKQIHVGMEIEMG</sequence>
<dbReference type="CDD" id="cd07713">
    <property type="entry name" value="DHPS-like_MBL-fold"/>
    <property type="match status" value="1"/>
</dbReference>
<dbReference type="Gene3D" id="3.60.15.10">
    <property type="entry name" value="Ribonuclease Z/Hydroxyacylglutathione hydrolase-like"/>
    <property type="match status" value="1"/>
</dbReference>
<organism evidence="2">
    <name type="scientific">Fervidicoccus fontis</name>
    <dbReference type="NCBI Taxonomy" id="683846"/>
    <lineage>
        <taxon>Archaea</taxon>
        <taxon>Thermoproteota</taxon>
        <taxon>Thermoprotei</taxon>
        <taxon>Fervidicoccales</taxon>
        <taxon>Fervidicoccaceae</taxon>
        <taxon>Fervidicoccus</taxon>
    </lineage>
</organism>
<proteinExistence type="predicted"/>
<dbReference type="SMART" id="SM00849">
    <property type="entry name" value="Lactamase_B"/>
    <property type="match status" value="1"/>
</dbReference>
<dbReference type="InterPro" id="IPR001279">
    <property type="entry name" value="Metallo-B-lactamas"/>
</dbReference>
<evidence type="ECO:0000313" key="2">
    <source>
        <dbReference type="EMBL" id="HEU97878.1"/>
    </source>
</evidence>
<protein>
    <submittedName>
        <fullName evidence="2">MBL fold metallo-hydrolase</fullName>
    </submittedName>
</protein>
<accession>A0A7C2YTH5</accession>
<feature type="domain" description="Metallo-beta-lactamase" evidence="1">
    <location>
        <begin position="29"/>
        <end position="262"/>
    </location>
</feature>
<dbReference type="InterPro" id="IPR052926">
    <property type="entry name" value="Metallo-beta-lactamase_dom"/>
</dbReference>
<name>A0A7C2YTH5_9CREN</name>
<dbReference type="PANTHER" id="PTHR13754:SF18">
    <property type="entry name" value="7,8-DIHYDROPTERIN-6-METHYL-4-(BETA-D-RIBOFURANOSYL)-AMINOBENZENE-5'-PHOSPHATE SYNTHASE"/>
    <property type="match status" value="1"/>
</dbReference>
<dbReference type="EMBL" id="DSFE01000074">
    <property type="protein sequence ID" value="HEU97878.1"/>
    <property type="molecule type" value="Genomic_DNA"/>
</dbReference>
<dbReference type="InterPro" id="IPR041712">
    <property type="entry name" value="DHPS-like_MBL-fold"/>
</dbReference>
<dbReference type="PANTHER" id="PTHR13754">
    <property type="entry name" value="METALLO-BETA-LACTAMASE SUPERFAMILY PROTEIN"/>
    <property type="match status" value="1"/>
</dbReference>
<evidence type="ECO:0000259" key="1">
    <source>
        <dbReference type="SMART" id="SM00849"/>
    </source>
</evidence>
<comment type="caution">
    <text evidence="2">The sequence shown here is derived from an EMBL/GenBank/DDBJ whole genome shotgun (WGS) entry which is preliminary data.</text>
</comment>
<gene>
    <name evidence="2" type="ORF">ENO36_03365</name>
</gene>
<dbReference type="AlphaFoldDB" id="A0A7C2YTH5"/>
<dbReference type="Proteomes" id="UP000885664">
    <property type="component" value="Unassembled WGS sequence"/>
</dbReference>
<dbReference type="InterPro" id="IPR036866">
    <property type="entry name" value="RibonucZ/Hydroxyglut_hydro"/>
</dbReference>